<evidence type="ECO:0000256" key="7">
    <source>
        <dbReference type="ARBA" id="ARBA00023010"/>
    </source>
</evidence>
<keyword evidence="2 9" id="KW-0813">Transport</keyword>
<dbReference type="Gene3D" id="1.20.5.3310">
    <property type="match status" value="1"/>
</dbReference>
<evidence type="ECO:0000256" key="8">
    <source>
        <dbReference type="ARBA" id="ARBA00023136"/>
    </source>
</evidence>
<dbReference type="InterPro" id="IPR006312">
    <property type="entry name" value="TatA/E"/>
</dbReference>
<proteinExistence type="inferred from homology"/>
<name>A0A1H4W9E5_9ACTN</name>
<comment type="subcellular location">
    <subcellularLocation>
        <location evidence="1 9">Cell membrane</location>
        <topology evidence="1 9">Single-pass membrane protein</topology>
    </subcellularLocation>
</comment>
<gene>
    <name evidence="9" type="primary">tatA</name>
    <name evidence="11" type="ORF">SAMN04489844_3215</name>
</gene>
<keyword evidence="5 9" id="KW-0653">Protein transport</keyword>
<dbReference type="Proteomes" id="UP000198742">
    <property type="component" value="Unassembled WGS sequence"/>
</dbReference>
<dbReference type="HAMAP" id="MF_00236">
    <property type="entry name" value="TatA_E"/>
    <property type="match status" value="1"/>
</dbReference>
<dbReference type="EMBL" id="FNRT01000002">
    <property type="protein sequence ID" value="SEC90009.1"/>
    <property type="molecule type" value="Genomic_DNA"/>
</dbReference>
<protein>
    <recommendedName>
        <fullName evidence="9">Sec-independent protein translocase protein TatA</fullName>
    </recommendedName>
</protein>
<evidence type="ECO:0000313" key="11">
    <source>
        <dbReference type="EMBL" id="SEC90009.1"/>
    </source>
</evidence>
<dbReference type="RefSeq" id="WP_090970141.1">
    <property type="nucleotide sequence ID" value="NZ_FNRT01000002.1"/>
</dbReference>
<comment type="function">
    <text evidence="9">Part of the twin-arginine translocation (Tat) system that transports large folded proteins containing a characteristic twin-arginine motif in their signal peptide across membranes. TatA could form the protein-conducting channel of the Tat system.</text>
</comment>
<dbReference type="STRING" id="402596.SAMN04489844_3215"/>
<dbReference type="GO" id="GO:0033281">
    <property type="term" value="C:TAT protein transport complex"/>
    <property type="evidence" value="ECO:0007669"/>
    <property type="project" value="UniProtKB-UniRule"/>
</dbReference>
<dbReference type="InterPro" id="IPR003369">
    <property type="entry name" value="TatA/B/E"/>
</dbReference>
<evidence type="ECO:0000256" key="3">
    <source>
        <dbReference type="ARBA" id="ARBA00022475"/>
    </source>
</evidence>
<evidence type="ECO:0000313" key="12">
    <source>
        <dbReference type="Proteomes" id="UP000198742"/>
    </source>
</evidence>
<organism evidence="11 12">
    <name type="scientific">Nocardioides exalbidus</name>
    <dbReference type="NCBI Taxonomy" id="402596"/>
    <lineage>
        <taxon>Bacteria</taxon>
        <taxon>Bacillati</taxon>
        <taxon>Actinomycetota</taxon>
        <taxon>Actinomycetes</taxon>
        <taxon>Propionibacteriales</taxon>
        <taxon>Nocardioidaceae</taxon>
        <taxon>Nocardioides</taxon>
    </lineage>
</organism>
<keyword evidence="12" id="KW-1185">Reference proteome</keyword>
<accession>A0A1H4W9E5</accession>
<dbReference type="Pfam" id="PF02416">
    <property type="entry name" value="TatA_B_E"/>
    <property type="match status" value="1"/>
</dbReference>
<dbReference type="OrthoDB" id="5245163at2"/>
<evidence type="ECO:0000256" key="6">
    <source>
        <dbReference type="ARBA" id="ARBA00022989"/>
    </source>
</evidence>
<keyword evidence="6 9" id="KW-1133">Transmembrane helix</keyword>
<keyword evidence="8 9" id="KW-0472">Membrane</keyword>
<dbReference type="AlphaFoldDB" id="A0A1H4W9E5"/>
<dbReference type="PANTHER" id="PTHR42982:SF1">
    <property type="entry name" value="SEC-INDEPENDENT PROTEIN TRANSLOCASE PROTEIN TATA"/>
    <property type="match status" value="1"/>
</dbReference>
<sequence length="106" mass="11206">MTSTITPLLIGGLGGMELLIILAVLVLLFGASKLPELARGSGQALKIFKAETKGLIDSDDKHDDKHRAATTVEPTTQAVSDPIVSEPIVSEPVVVETPRQHDAPRA</sequence>
<feature type="transmembrane region" description="Helical" evidence="9">
    <location>
        <begin position="6"/>
        <end position="29"/>
    </location>
</feature>
<feature type="region of interest" description="Disordered" evidence="10">
    <location>
        <begin position="58"/>
        <end position="83"/>
    </location>
</feature>
<keyword evidence="7 9" id="KW-0811">Translocation</keyword>
<dbReference type="NCBIfam" id="TIGR01411">
    <property type="entry name" value="tatAE"/>
    <property type="match status" value="1"/>
</dbReference>
<evidence type="ECO:0000256" key="9">
    <source>
        <dbReference type="HAMAP-Rule" id="MF_00236"/>
    </source>
</evidence>
<keyword evidence="4 9" id="KW-0812">Transmembrane</keyword>
<reference evidence="12" key="1">
    <citation type="submission" date="2016-10" db="EMBL/GenBank/DDBJ databases">
        <authorList>
            <person name="Varghese N."/>
            <person name="Submissions S."/>
        </authorList>
    </citation>
    <scope>NUCLEOTIDE SEQUENCE [LARGE SCALE GENOMIC DNA]</scope>
    <source>
        <strain evidence="12">DSM 22017</strain>
    </source>
</reference>
<evidence type="ECO:0000256" key="5">
    <source>
        <dbReference type="ARBA" id="ARBA00022927"/>
    </source>
</evidence>
<keyword evidence="3 9" id="KW-1003">Cell membrane</keyword>
<comment type="similarity">
    <text evidence="9">Belongs to the TatA/E family.</text>
</comment>
<evidence type="ECO:0000256" key="4">
    <source>
        <dbReference type="ARBA" id="ARBA00022692"/>
    </source>
</evidence>
<evidence type="ECO:0000256" key="10">
    <source>
        <dbReference type="SAM" id="MobiDB-lite"/>
    </source>
</evidence>
<evidence type="ECO:0000256" key="1">
    <source>
        <dbReference type="ARBA" id="ARBA00004162"/>
    </source>
</evidence>
<dbReference type="GO" id="GO:0008320">
    <property type="term" value="F:protein transmembrane transporter activity"/>
    <property type="evidence" value="ECO:0007669"/>
    <property type="project" value="UniProtKB-UniRule"/>
</dbReference>
<comment type="subunit">
    <text evidence="9">The Tat system comprises two distinct complexes: a TatABC complex, containing multiple copies of TatA, TatB and TatC subunits, and a separate TatA complex, containing only TatA subunits. Substrates initially bind to the TatABC complex, which probably triggers association of the separate TatA complex to form the active translocon.</text>
</comment>
<dbReference type="PANTHER" id="PTHR42982">
    <property type="entry name" value="SEC-INDEPENDENT PROTEIN TRANSLOCASE PROTEIN TATA"/>
    <property type="match status" value="1"/>
</dbReference>
<feature type="compositionally biased region" description="Basic and acidic residues" evidence="10">
    <location>
        <begin position="58"/>
        <end position="67"/>
    </location>
</feature>
<dbReference type="GO" id="GO:0043953">
    <property type="term" value="P:protein transport by the Tat complex"/>
    <property type="evidence" value="ECO:0007669"/>
    <property type="project" value="UniProtKB-UniRule"/>
</dbReference>
<evidence type="ECO:0000256" key="2">
    <source>
        <dbReference type="ARBA" id="ARBA00022448"/>
    </source>
</evidence>